<comment type="caution">
    <text evidence="1">The sequence shown here is derived from an EMBL/GenBank/DDBJ whole genome shotgun (WGS) entry which is preliminary data.</text>
</comment>
<reference evidence="2" key="1">
    <citation type="journal article" date="2023" name="Front. Plant Sci.">
        <title>Chromosomal-level genome assembly of Melastoma candidum provides insights into trichome evolution.</title>
        <authorList>
            <person name="Zhong Y."/>
            <person name="Wu W."/>
            <person name="Sun C."/>
            <person name="Zou P."/>
            <person name="Liu Y."/>
            <person name="Dai S."/>
            <person name="Zhou R."/>
        </authorList>
    </citation>
    <scope>NUCLEOTIDE SEQUENCE [LARGE SCALE GENOMIC DNA]</scope>
</reference>
<protein>
    <submittedName>
        <fullName evidence="1">Uncharacterized protein</fullName>
    </submittedName>
</protein>
<organism evidence="1 2">
    <name type="scientific">Melastoma candidum</name>
    <dbReference type="NCBI Taxonomy" id="119954"/>
    <lineage>
        <taxon>Eukaryota</taxon>
        <taxon>Viridiplantae</taxon>
        <taxon>Streptophyta</taxon>
        <taxon>Embryophyta</taxon>
        <taxon>Tracheophyta</taxon>
        <taxon>Spermatophyta</taxon>
        <taxon>Magnoliopsida</taxon>
        <taxon>eudicotyledons</taxon>
        <taxon>Gunneridae</taxon>
        <taxon>Pentapetalae</taxon>
        <taxon>rosids</taxon>
        <taxon>malvids</taxon>
        <taxon>Myrtales</taxon>
        <taxon>Melastomataceae</taxon>
        <taxon>Melastomatoideae</taxon>
        <taxon>Melastomateae</taxon>
        <taxon>Melastoma</taxon>
    </lineage>
</organism>
<name>A0ACB9QCL0_9MYRT</name>
<evidence type="ECO:0000313" key="1">
    <source>
        <dbReference type="EMBL" id="KAI4364096.1"/>
    </source>
</evidence>
<proteinExistence type="predicted"/>
<dbReference type="Proteomes" id="UP001057402">
    <property type="component" value="Chromosome 6"/>
</dbReference>
<keyword evidence="2" id="KW-1185">Reference proteome</keyword>
<evidence type="ECO:0000313" key="2">
    <source>
        <dbReference type="Proteomes" id="UP001057402"/>
    </source>
</evidence>
<sequence length="68" mass="8129">MTMKLKGLCIYIYNEFRTLTRTSPPPHLLTKQADGNWRAKKPHNPRKEAGKKQESRCIWTCFLYCWKN</sequence>
<dbReference type="EMBL" id="CM042885">
    <property type="protein sequence ID" value="KAI4364096.1"/>
    <property type="molecule type" value="Genomic_DNA"/>
</dbReference>
<gene>
    <name evidence="1" type="ORF">MLD38_020233</name>
</gene>
<accession>A0ACB9QCL0</accession>